<feature type="domain" description="NADPH-dependent FMN reductase-like" evidence="4">
    <location>
        <begin position="6"/>
        <end position="152"/>
    </location>
</feature>
<dbReference type="RefSeq" id="WP_213004452.1">
    <property type="nucleotide sequence ID" value="NZ_BOQN01000003.1"/>
</dbReference>
<sequence length="201" mass="21372">MNQRTLAVVSAGLSQPSSTRLLADQLATATVAAAGFPLTVKVIELRDLAHDIANHLLTGFPPATLKEALDTVESADGLIAVTPIFTASYSGLFKSFFDVLDKDALADKPVIIAATAGTARHSLSLEHALRPLFAYLRAAVVPTSVFAASDDWGADSADGMLRTRIDRAAAELAREIERRDPVSVTDPFALTVSFEDLLKNP</sequence>
<comment type="caution">
    <text evidence="5">The sequence shown here is derived from an EMBL/GenBank/DDBJ whole genome shotgun (WGS) entry which is preliminary data.</text>
</comment>
<dbReference type="EMBL" id="BOQN01000003">
    <property type="protein sequence ID" value="GIM88467.1"/>
    <property type="molecule type" value="Genomic_DNA"/>
</dbReference>
<dbReference type="SUPFAM" id="SSF52218">
    <property type="entry name" value="Flavoproteins"/>
    <property type="match status" value="1"/>
</dbReference>
<organism evidence="5 6">
    <name type="scientific">Paractinoplanes toevensis</name>
    <dbReference type="NCBI Taxonomy" id="571911"/>
    <lineage>
        <taxon>Bacteria</taxon>
        <taxon>Bacillati</taxon>
        <taxon>Actinomycetota</taxon>
        <taxon>Actinomycetes</taxon>
        <taxon>Micromonosporales</taxon>
        <taxon>Micromonosporaceae</taxon>
        <taxon>Paractinoplanes</taxon>
    </lineage>
</organism>
<gene>
    <name evidence="5" type="ORF">Ato02nite_002600</name>
</gene>
<keyword evidence="3" id="KW-0560">Oxidoreductase</keyword>
<dbReference type="Proteomes" id="UP000677082">
    <property type="component" value="Unassembled WGS sequence"/>
</dbReference>
<evidence type="ECO:0000256" key="3">
    <source>
        <dbReference type="ARBA" id="ARBA00023002"/>
    </source>
</evidence>
<dbReference type="InterPro" id="IPR023932">
    <property type="entry name" value="CE1759_FMN_reduct"/>
</dbReference>
<evidence type="ECO:0000259" key="4">
    <source>
        <dbReference type="Pfam" id="PF03358"/>
    </source>
</evidence>
<reference evidence="5 6" key="1">
    <citation type="submission" date="2021-03" db="EMBL/GenBank/DDBJ databases">
        <title>Whole genome shotgun sequence of Actinoplanes toevensis NBRC 105298.</title>
        <authorList>
            <person name="Komaki H."/>
            <person name="Tamura T."/>
        </authorList>
    </citation>
    <scope>NUCLEOTIDE SEQUENCE [LARGE SCALE GENOMIC DNA]</scope>
    <source>
        <strain evidence="5 6">NBRC 105298</strain>
    </source>
</reference>
<keyword evidence="6" id="KW-1185">Reference proteome</keyword>
<accession>A0A919T4Z4</accession>
<evidence type="ECO:0000313" key="6">
    <source>
        <dbReference type="Proteomes" id="UP000677082"/>
    </source>
</evidence>
<keyword evidence="1" id="KW-0285">Flavoprotein</keyword>
<dbReference type="PANTHER" id="PTHR43408">
    <property type="entry name" value="FMN REDUCTASE (NADPH)"/>
    <property type="match status" value="1"/>
</dbReference>
<dbReference type="InterPro" id="IPR051814">
    <property type="entry name" value="NAD(P)H-dep_FMN_reductase"/>
</dbReference>
<evidence type="ECO:0000313" key="5">
    <source>
        <dbReference type="EMBL" id="GIM88467.1"/>
    </source>
</evidence>
<evidence type="ECO:0000256" key="1">
    <source>
        <dbReference type="ARBA" id="ARBA00022630"/>
    </source>
</evidence>
<dbReference type="InterPro" id="IPR029039">
    <property type="entry name" value="Flavoprotein-like_sf"/>
</dbReference>
<dbReference type="GO" id="GO:0016491">
    <property type="term" value="F:oxidoreductase activity"/>
    <property type="evidence" value="ECO:0007669"/>
    <property type="project" value="UniProtKB-KW"/>
</dbReference>
<dbReference type="Pfam" id="PF03358">
    <property type="entry name" value="FMN_red"/>
    <property type="match status" value="1"/>
</dbReference>
<dbReference type="InterPro" id="IPR005025">
    <property type="entry name" value="FMN_Rdtase-like_dom"/>
</dbReference>
<dbReference type="NCBIfam" id="TIGR04037">
    <property type="entry name" value="LLM_duo_CE1759"/>
    <property type="match status" value="1"/>
</dbReference>
<protein>
    <submittedName>
        <fullName evidence="5">FMN reductase</fullName>
    </submittedName>
</protein>
<dbReference type="PANTHER" id="PTHR43408:SF2">
    <property type="entry name" value="FMN REDUCTASE (NADPH)"/>
    <property type="match status" value="1"/>
</dbReference>
<dbReference type="Gene3D" id="3.40.50.360">
    <property type="match status" value="1"/>
</dbReference>
<proteinExistence type="predicted"/>
<evidence type="ECO:0000256" key="2">
    <source>
        <dbReference type="ARBA" id="ARBA00022643"/>
    </source>
</evidence>
<dbReference type="AlphaFoldDB" id="A0A919T4Z4"/>
<name>A0A919T4Z4_9ACTN</name>
<keyword evidence="2" id="KW-0288">FMN</keyword>